<dbReference type="Proteomes" id="UP001427805">
    <property type="component" value="Unassembled WGS sequence"/>
</dbReference>
<dbReference type="RefSeq" id="WP_346248668.1">
    <property type="nucleotide sequence ID" value="NZ_JBDIZK010000015.1"/>
</dbReference>
<keyword evidence="3" id="KW-1185">Reference proteome</keyword>
<evidence type="ECO:0008006" key="4">
    <source>
        <dbReference type="Google" id="ProtNLM"/>
    </source>
</evidence>
<dbReference type="EMBL" id="JBDIZK010000015">
    <property type="protein sequence ID" value="MEN3749623.1"/>
    <property type="molecule type" value="Genomic_DNA"/>
</dbReference>
<gene>
    <name evidence="2" type="ORF">TPR58_20790</name>
</gene>
<organism evidence="2 3">
    <name type="scientific">Sphingomonas rustica</name>
    <dbReference type="NCBI Taxonomy" id="3103142"/>
    <lineage>
        <taxon>Bacteria</taxon>
        <taxon>Pseudomonadati</taxon>
        <taxon>Pseudomonadota</taxon>
        <taxon>Alphaproteobacteria</taxon>
        <taxon>Sphingomonadales</taxon>
        <taxon>Sphingomonadaceae</taxon>
        <taxon>Sphingomonas</taxon>
    </lineage>
</organism>
<sequence>MTSAVRTLTLAAASAAAGLAAICSPLAAAQTAPAAPIAEPFSLPLGPVPSALHGVPCTVSGEAGLACFPADVTTQPVIGVTVSDWTRPLSRQDLVRFVEDTIYEGSPGKLLQRVDFAPPTDPDATGFRALYQTSAGNHHVWAVVSRGKLVIAIAITPAPDAFAAMDRDIERRIFGVAPR</sequence>
<protein>
    <recommendedName>
        <fullName evidence="4">DUF1795 domain-containing protein</fullName>
    </recommendedName>
</protein>
<proteinExistence type="predicted"/>
<feature type="signal peptide" evidence="1">
    <location>
        <begin position="1"/>
        <end position="28"/>
    </location>
</feature>
<comment type="caution">
    <text evidence="2">The sequence shown here is derived from an EMBL/GenBank/DDBJ whole genome shotgun (WGS) entry which is preliminary data.</text>
</comment>
<keyword evidence="1" id="KW-0732">Signal</keyword>
<evidence type="ECO:0000313" key="3">
    <source>
        <dbReference type="Proteomes" id="UP001427805"/>
    </source>
</evidence>
<feature type="chain" id="PRO_5045846030" description="DUF1795 domain-containing protein" evidence="1">
    <location>
        <begin position="29"/>
        <end position="179"/>
    </location>
</feature>
<evidence type="ECO:0000313" key="2">
    <source>
        <dbReference type="EMBL" id="MEN3749623.1"/>
    </source>
</evidence>
<evidence type="ECO:0000256" key="1">
    <source>
        <dbReference type="SAM" id="SignalP"/>
    </source>
</evidence>
<reference evidence="2 3" key="1">
    <citation type="submission" date="2024-05" db="EMBL/GenBank/DDBJ databases">
        <title>Sphingomonas sp. HF-S3 16S ribosomal RNA gene Genome sequencing and assembly.</title>
        <authorList>
            <person name="Lee H."/>
        </authorList>
    </citation>
    <scope>NUCLEOTIDE SEQUENCE [LARGE SCALE GENOMIC DNA]</scope>
    <source>
        <strain evidence="2 3">HF-S3</strain>
    </source>
</reference>
<accession>A0ABV0BEX2</accession>
<name>A0ABV0BEX2_9SPHN</name>